<dbReference type="SUPFAM" id="SSF53474">
    <property type="entry name" value="alpha/beta-Hydrolases"/>
    <property type="match status" value="1"/>
</dbReference>
<feature type="domain" description="Peptidase S9 prolyl oligopeptidase catalytic" evidence="2">
    <location>
        <begin position="51"/>
        <end position="240"/>
    </location>
</feature>
<proteinExistence type="predicted"/>
<dbReference type="Pfam" id="PF00326">
    <property type="entry name" value="Peptidase_S9"/>
    <property type="match status" value="1"/>
</dbReference>
<evidence type="ECO:0000313" key="3">
    <source>
        <dbReference type="EMBL" id="CAG4972584.1"/>
    </source>
</evidence>
<dbReference type="InterPro" id="IPR001375">
    <property type="entry name" value="Peptidase_S9_cat"/>
</dbReference>
<dbReference type="PROSITE" id="PS00708">
    <property type="entry name" value="PRO_ENDOPEP_SER"/>
    <property type="match status" value="1"/>
</dbReference>
<gene>
    <name evidence="3" type="ORF">LYB30171_01247</name>
</gene>
<dbReference type="InterPro" id="IPR029058">
    <property type="entry name" value="AB_hydrolase_fold"/>
</dbReference>
<dbReference type="Proteomes" id="UP000680116">
    <property type="component" value="Chromosome"/>
</dbReference>
<dbReference type="InterPro" id="IPR002471">
    <property type="entry name" value="Pept_S9_AS"/>
</dbReference>
<evidence type="ECO:0000259" key="2">
    <source>
        <dbReference type="Pfam" id="PF00326"/>
    </source>
</evidence>
<keyword evidence="1" id="KW-0378">Hydrolase</keyword>
<dbReference type="InterPro" id="IPR050261">
    <property type="entry name" value="FrsA_esterase"/>
</dbReference>
<sequence length="268" mass="29703">MSIRLDTVEIPVARQKLEGTVLSPTTQFPGVLFVHGWGGKQEHDLSRAREVAGLGAVCLTFDLRGHERNAGQWETVNREENLADLCAAYDWLAAEPNVDPGAIAVVGISYGGYLASILTTHRDVRWLALRSPALYPDEGWELPKRKLHEQNDLDAYRRSRIHWRDNRALAAAAGFRGDVLVVEAGNDEVIPHQVIENFVAAFQQPRSLTARRLTGADHALTEKSFQSDYNAVLVKWLTEMIVGARAGDAASEVERHKQATSGHESARH</sequence>
<dbReference type="PANTHER" id="PTHR22946">
    <property type="entry name" value="DIENELACTONE HYDROLASE DOMAIN-CONTAINING PROTEIN-RELATED"/>
    <property type="match status" value="1"/>
</dbReference>
<dbReference type="PANTHER" id="PTHR22946:SF5">
    <property type="entry name" value="PEPTIDASE S9 PROLYL OLIGOPEPTIDASE CATALYTIC DOMAIN-CONTAINING PROTEIN"/>
    <property type="match status" value="1"/>
</dbReference>
<accession>A0ABM8UF06</accession>
<reference evidence="3 4" key="1">
    <citation type="submission" date="2021-04" db="EMBL/GenBank/DDBJ databases">
        <authorList>
            <person name="Rodrigo-Torres L."/>
            <person name="Arahal R. D."/>
            <person name="Lucena T."/>
        </authorList>
    </citation>
    <scope>NUCLEOTIDE SEQUENCE [LARGE SCALE GENOMIC DNA]</scope>
    <source>
        <strain evidence="3 4">CECT 30171</strain>
    </source>
</reference>
<keyword evidence="4" id="KW-1185">Reference proteome</keyword>
<dbReference type="EMBL" id="OU015430">
    <property type="protein sequence ID" value="CAG4972584.1"/>
    <property type="molecule type" value="Genomic_DNA"/>
</dbReference>
<organism evidence="3 4">
    <name type="scientific">Novilysobacter luteus</name>
    <dbReference type="NCBI Taxonomy" id="2822368"/>
    <lineage>
        <taxon>Bacteria</taxon>
        <taxon>Pseudomonadati</taxon>
        <taxon>Pseudomonadota</taxon>
        <taxon>Gammaproteobacteria</taxon>
        <taxon>Lysobacterales</taxon>
        <taxon>Lysobacteraceae</taxon>
        <taxon>Novilysobacter</taxon>
    </lineage>
</organism>
<evidence type="ECO:0000256" key="1">
    <source>
        <dbReference type="ARBA" id="ARBA00022801"/>
    </source>
</evidence>
<dbReference type="RefSeq" id="WP_215220169.1">
    <property type="nucleotide sequence ID" value="NZ_OU015430.1"/>
</dbReference>
<dbReference type="Gene3D" id="3.40.50.1820">
    <property type="entry name" value="alpha/beta hydrolase"/>
    <property type="match status" value="1"/>
</dbReference>
<name>A0ABM8UF06_9GAMM</name>
<protein>
    <recommendedName>
        <fullName evidence="2">Peptidase S9 prolyl oligopeptidase catalytic domain-containing protein</fullName>
    </recommendedName>
</protein>
<evidence type="ECO:0000313" key="4">
    <source>
        <dbReference type="Proteomes" id="UP000680116"/>
    </source>
</evidence>